<dbReference type="InterPro" id="IPR027417">
    <property type="entry name" value="P-loop_NTPase"/>
</dbReference>
<dbReference type="RefSeq" id="WP_306857705.1">
    <property type="nucleotide sequence ID" value="NZ_JAUSRB010000001.1"/>
</dbReference>
<dbReference type="EMBL" id="JAUSRB010000001">
    <property type="protein sequence ID" value="MDP9861802.1"/>
    <property type="molecule type" value="Genomic_DNA"/>
</dbReference>
<accession>A0ABT9QYX3</accession>
<evidence type="ECO:0000259" key="1">
    <source>
        <dbReference type="PROSITE" id="PS50043"/>
    </source>
</evidence>
<dbReference type="SMART" id="SM00421">
    <property type="entry name" value="HTH_LUXR"/>
    <property type="match status" value="1"/>
</dbReference>
<gene>
    <name evidence="2" type="ORF">J2S55_001061</name>
</gene>
<dbReference type="PANTHER" id="PTHR47691">
    <property type="entry name" value="REGULATOR-RELATED"/>
    <property type="match status" value="1"/>
</dbReference>
<feature type="domain" description="HTH luxR-type" evidence="1">
    <location>
        <begin position="348"/>
        <end position="413"/>
    </location>
</feature>
<dbReference type="SUPFAM" id="SSF52540">
    <property type="entry name" value="P-loop containing nucleoside triphosphate hydrolases"/>
    <property type="match status" value="1"/>
</dbReference>
<dbReference type="PANTHER" id="PTHR47691:SF3">
    <property type="entry name" value="HTH-TYPE TRANSCRIPTIONAL REGULATOR RV0890C-RELATED"/>
    <property type="match status" value="1"/>
</dbReference>
<dbReference type="Gene3D" id="3.40.50.300">
    <property type="entry name" value="P-loop containing nucleotide triphosphate hydrolases"/>
    <property type="match status" value="1"/>
</dbReference>
<keyword evidence="2" id="KW-0238">DNA-binding</keyword>
<dbReference type="Gene3D" id="1.10.10.10">
    <property type="entry name" value="Winged helix-like DNA-binding domain superfamily/Winged helix DNA-binding domain"/>
    <property type="match status" value="1"/>
</dbReference>
<dbReference type="InterPro" id="IPR036388">
    <property type="entry name" value="WH-like_DNA-bd_sf"/>
</dbReference>
<evidence type="ECO:0000313" key="3">
    <source>
        <dbReference type="Proteomes" id="UP001230426"/>
    </source>
</evidence>
<keyword evidence="3" id="KW-1185">Reference proteome</keyword>
<dbReference type="PRINTS" id="PR00038">
    <property type="entry name" value="HTHLUXR"/>
</dbReference>
<protein>
    <submittedName>
        <fullName evidence="2">DNA-binding CsgD family transcriptional regulator</fullName>
    </submittedName>
</protein>
<proteinExistence type="predicted"/>
<dbReference type="Proteomes" id="UP001230426">
    <property type="component" value="Unassembled WGS sequence"/>
</dbReference>
<organism evidence="2 3">
    <name type="scientific">Streptosporangium brasiliense</name>
    <dbReference type="NCBI Taxonomy" id="47480"/>
    <lineage>
        <taxon>Bacteria</taxon>
        <taxon>Bacillati</taxon>
        <taxon>Actinomycetota</taxon>
        <taxon>Actinomycetes</taxon>
        <taxon>Streptosporangiales</taxon>
        <taxon>Streptosporangiaceae</taxon>
        <taxon>Streptosporangium</taxon>
    </lineage>
</organism>
<reference evidence="2 3" key="1">
    <citation type="submission" date="2023-07" db="EMBL/GenBank/DDBJ databases">
        <title>Sequencing the genomes of 1000 actinobacteria strains.</title>
        <authorList>
            <person name="Klenk H.-P."/>
        </authorList>
    </citation>
    <scope>NUCLEOTIDE SEQUENCE [LARGE SCALE GENOMIC DNA]</scope>
    <source>
        <strain evidence="2 3">DSM 44109</strain>
    </source>
</reference>
<evidence type="ECO:0000313" key="2">
    <source>
        <dbReference type="EMBL" id="MDP9861802.1"/>
    </source>
</evidence>
<dbReference type="PROSITE" id="PS00622">
    <property type="entry name" value="HTH_LUXR_1"/>
    <property type="match status" value="1"/>
</dbReference>
<dbReference type="InterPro" id="IPR000792">
    <property type="entry name" value="Tscrpt_reg_LuxR_C"/>
</dbReference>
<comment type="caution">
    <text evidence="2">The sequence shown here is derived from an EMBL/GenBank/DDBJ whole genome shotgun (WGS) entry which is preliminary data.</text>
</comment>
<dbReference type="GO" id="GO:0003677">
    <property type="term" value="F:DNA binding"/>
    <property type="evidence" value="ECO:0007669"/>
    <property type="project" value="UniProtKB-KW"/>
</dbReference>
<dbReference type="InterPro" id="IPR016032">
    <property type="entry name" value="Sig_transdc_resp-reg_C-effctor"/>
</dbReference>
<dbReference type="PRINTS" id="PR00364">
    <property type="entry name" value="DISEASERSIST"/>
</dbReference>
<dbReference type="SUPFAM" id="SSF46894">
    <property type="entry name" value="C-terminal effector domain of the bipartite response regulators"/>
    <property type="match status" value="1"/>
</dbReference>
<dbReference type="PROSITE" id="PS50043">
    <property type="entry name" value="HTH_LUXR_2"/>
    <property type="match status" value="1"/>
</dbReference>
<dbReference type="CDD" id="cd06170">
    <property type="entry name" value="LuxR_C_like"/>
    <property type="match status" value="1"/>
</dbReference>
<dbReference type="Pfam" id="PF00196">
    <property type="entry name" value="GerE"/>
    <property type="match status" value="1"/>
</dbReference>
<name>A0ABT9QYX3_9ACTN</name>
<sequence length="418" mass="44357">MARRPGNLPVDLSSFVGRAEELAEGLRHLAGARLLTVTGPAGVGKTRTALRLAGTLRRGFAGGVWRAELSGADDPAAVVAGTLAPGGPLPVPELAAALGDRRLLVVLDTCEHLLGQAAELVETLLGEARKTVVVATSRQPLGLAGERVLRLAPLPLPQAVRLFEDRAVAADPGFALTPAVSPVVAEICARLDGLPLAIELAAARMRSLSARDLLERLRHRLTLLTGVSRTALPRHRDLRACVQWSHRLCDDEQRRLWALLAALPGPFDLAAAERACGAEFGTDRVAPVLAGLVERSVVLREPGGRHRMLEAYREVVLSPSGGRWRPAVQEPLRGAGRAPCAHQAGRVAQAVTGTLSARELQVAELITEGLSNPMIAARLDIAKRTVDAHVRNILAKGGLTSRTQVAAWVAENDCQAQI</sequence>